<keyword evidence="3" id="KW-1185">Reference proteome</keyword>
<evidence type="ECO:0000256" key="1">
    <source>
        <dbReference type="SAM" id="MobiDB-lite"/>
    </source>
</evidence>
<reference evidence="2 3" key="1">
    <citation type="submission" date="2023-06" db="EMBL/GenBank/DDBJ databases">
        <title>Actinomycetospora Odt1-22.</title>
        <authorList>
            <person name="Supong K."/>
        </authorList>
    </citation>
    <scope>NUCLEOTIDE SEQUENCE [LARGE SCALE GENOMIC DNA]</scope>
    <source>
        <strain evidence="2 3">Odt1-22</strain>
    </source>
</reference>
<evidence type="ECO:0000313" key="2">
    <source>
        <dbReference type="EMBL" id="MDL5155466.1"/>
    </source>
</evidence>
<dbReference type="EMBL" id="JASVWF010000001">
    <property type="protein sequence ID" value="MDL5155466.1"/>
    <property type="molecule type" value="Genomic_DNA"/>
</dbReference>
<evidence type="ECO:0000313" key="3">
    <source>
        <dbReference type="Proteomes" id="UP001231924"/>
    </source>
</evidence>
<proteinExistence type="predicted"/>
<sequence>MSRRSPARPAPAVRLPVAALDGVVAPVAPAGIVLGSDPGGAPVTLAVLRPVPTRVVVLGALHLARQIALRCVAQGAHLDVATGRVAAWEVVGRAAADPARVRVGTEPDADPGPAAREPGDTGGLLVVHDRGAVAQGPGAPHRPWRSTMVVLPSLSPAVADAADDADVVLLGRMPPQEADLATRLWRLTEPMAETLRTLPDHGVVALGRNLWRRLDLVTADRETAILGPVRRA</sequence>
<protein>
    <submittedName>
        <fullName evidence="2">Uncharacterized protein</fullName>
    </submittedName>
</protein>
<accession>A0ABT7M466</accession>
<dbReference type="Proteomes" id="UP001231924">
    <property type="component" value="Unassembled WGS sequence"/>
</dbReference>
<feature type="region of interest" description="Disordered" evidence="1">
    <location>
        <begin position="102"/>
        <end position="122"/>
    </location>
</feature>
<comment type="caution">
    <text evidence="2">The sequence shown here is derived from an EMBL/GenBank/DDBJ whole genome shotgun (WGS) entry which is preliminary data.</text>
</comment>
<organism evidence="2 3">
    <name type="scientific">Actinomycetospora termitidis</name>
    <dbReference type="NCBI Taxonomy" id="3053470"/>
    <lineage>
        <taxon>Bacteria</taxon>
        <taxon>Bacillati</taxon>
        <taxon>Actinomycetota</taxon>
        <taxon>Actinomycetes</taxon>
        <taxon>Pseudonocardiales</taxon>
        <taxon>Pseudonocardiaceae</taxon>
        <taxon>Actinomycetospora</taxon>
    </lineage>
</organism>
<name>A0ABT7M466_9PSEU</name>
<gene>
    <name evidence="2" type="ORF">QRT03_05850</name>
</gene>
<dbReference type="RefSeq" id="WP_286051555.1">
    <property type="nucleotide sequence ID" value="NZ_JASVWF010000001.1"/>
</dbReference>